<keyword evidence="3" id="KW-1185">Reference proteome</keyword>
<sequence>MKKQSLCMLLALAALPLLAQADTGSVTIVSPADNATLKATAENKISYDVTPGPQGDHTHLYVDGKEIAVLRDLKGSYALKSLTPGAHDLCIKVVNKNHTPIGIEKCVKVKVE</sequence>
<dbReference type="EMBL" id="LODL01000035">
    <property type="protein sequence ID" value="KXB29498.1"/>
    <property type="molecule type" value="Genomic_DNA"/>
</dbReference>
<accession>A0A133XEX5</accession>
<evidence type="ECO:0000313" key="3">
    <source>
        <dbReference type="Proteomes" id="UP000070186"/>
    </source>
</evidence>
<dbReference type="Proteomes" id="UP000070186">
    <property type="component" value="Unassembled WGS sequence"/>
</dbReference>
<feature type="chain" id="PRO_5007459569" description="DUF4399 domain-containing protein" evidence="1">
    <location>
        <begin position="22"/>
        <end position="112"/>
    </location>
</feature>
<dbReference type="STRING" id="281362.AT959_16245"/>
<name>A0A133XEX5_9RHOO</name>
<proteinExistence type="predicted"/>
<evidence type="ECO:0000313" key="2">
    <source>
        <dbReference type="EMBL" id="KXB29498.1"/>
    </source>
</evidence>
<dbReference type="AlphaFoldDB" id="A0A133XEX5"/>
<dbReference type="RefSeq" id="WP_066885234.1">
    <property type="nucleotide sequence ID" value="NZ_LODL01000035.1"/>
</dbReference>
<feature type="signal peptide" evidence="1">
    <location>
        <begin position="1"/>
        <end position="21"/>
    </location>
</feature>
<protein>
    <recommendedName>
        <fullName evidence="4">DUF4399 domain-containing protein</fullName>
    </recommendedName>
</protein>
<reference evidence="2 3" key="1">
    <citation type="submission" date="2015-12" db="EMBL/GenBank/DDBJ databases">
        <title>Nitrous oxide reduction kinetics distinguish bacteria harboring typical versus atypical NosZ.</title>
        <authorList>
            <person name="Yoon S."/>
            <person name="Nissen S."/>
            <person name="Park D."/>
            <person name="Sanford R.A."/>
            <person name="Loeffler F.E."/>
        </authorList>
    </citation>
    <scope>NUCLEOTIDE SEQUENCE [LARGE SCALE GENOMIC DNA]</scope>
    <source>
        <strain evidence="2 3">ATCC BAA-841</strain>
    </source>
</reference>
<evidence type="ECO:0000256" key="1">
    <source>
        <dbReference type="SAM" id="SignalP"/>
    </source>
</evidence>
<evidence type="ECO:0008006" key="4">
    <source>
        <dbReference type="Google" id="ProtNLM"/>
    </source>
</evidence>
<keyword evidence="1" id="KW-0732">Signal</keyword>
<organism evidence="2 3">
    <name type="scientific">Dechloromonas denitrificans</name>
    <dbReference type="NCBI Taxonomy" id="281362"/>
    <lineage>
        <taxon>Bacteria</taxon>
        <taxon>Pseudomonadati</taxon>
        <taxon>Pseudomonadota</taxon>
        <taxon>Betaproteobacteria</taxon>
        <taxon>Rhodocyclales</taxon>
        <taxon>Azonexaceae</taxon>
        <taxon>Dechloromonas</taxon>
    </lineage>
</organism>
<gene>
    <name evidence="2" type="ORF">AT959_16245</name>
</gene>
<comment type="caution">
    <text evidence="2">The sequence shown here is derived from an EMBL/GenBank/DDBJ whole genome shotgun (WGS) entry which is preliminary data.</text>
</comment>